<dbReference type="InterPro" id="IPR014729">
    <property type="entry name" value="Rossmann-like_a/b/a_fold"/>
</dbReference>
<dbReference type="GO" id="GO:0003824">
    <property type="term" value="F:catalytic activity"/>
    <property type="evidence" value="ECO:0007669"/>
    <property type="project" value="InterPro"/>
</dbReference>
<dbReference type="Proteomes" id="UP001431572">
    <property type="component" value="Chromosome 1"/>
</dbReference>
<evidence type="ECO:0000313" key="5">
    <source>
        <dbReference type="Proteomes" id="UP001431572"/>
    </source>
</evidence>
<dbReference type="SUPFAM" id="SSF52402">
    <property type="entry name" value="Adenine nucleotide alpha hydrolases-like"/>
    <property type="match status" value="1"/>
</dbReference>
<feature type="domain" description="Phosphoadenosine phosphosulphate reductase" evidence="1">
    <location>
        <begin position="28"/>
        <end position="218"/>
    </location>
</feature>
<dbReference type="EMBL" id="CP128399">
    <property type="protein sequence ID" value="WJW65808.1"/>
    <property type="molecule type" value="Genomic_DNA"/>
</dbReference>
<dbReference type="AlphaFoldDB" id="A0A8T7M2F7"/>
<proteinExistence type="predicted"/>
<evidence type="ECO:0000259" key="1">
    <source>
        <dbReference type="Pfam" id="PF01507"/>
    </source>
</evidence>
<accession>A0A8T7M2F7</accession>
<dbReference type="PANTHER" id="PTHR30083:SF0">
    <property type="entry name" value="3'-PHOSPHOADENOSINE 5'-PHOSPHOSULFATE SULFOTRANSFERASE (PAPS REDUCTASE)_FAD SYNTHETASE"/>
    <property type="match status" value="1"/>
</dbReference>
<dbReference type="RefSeq" id="WP_341467693.1">
    <property type="nucleotide sequence ID" value="NZ_CP128399.1"/>
</dbReference>
<evidence type="ECO:0000313" key="2">
    <source>
        <dbReference type="EMBL" id="NWJ46440.1"/>
    </source>
</evidence>
<protein>
    <submittedName>
        <fullName evidence="2">Phosphoadenosine phosphosulfate reductase family protein</fullName>
    </submittedName>
</protein>
<dbReference type="Pfam" id="PF01507">
    <property type="entry name" value="PAPS_reduct"/>
    <property type="match status" value="1"/>
</dbReference>
<dbReference type="GO" id="GO:0071453">
    <property type="term" value="P:cellular response to oxygen levels"/>
    <property type="evidence" value="ECO:0007669"/>
    <property type="project" value="TreeGrafter"/>
</dbReference>
<dbReference type="PANTHER" id="PTHR30083">
    <property type="entry name" value="TRANSCRIPTIONAL REGULATOR-RELATED"/>
    <property type="match status" value="1"/>
</dbReference>
<reference evidence="3" key="2">
    <citation type="journal article" date="2024" name="Nature">
        <title>Anoxygenic phototroph of the Chloroflexota uses a type I reaction centre.</title>
        <authorList>
            <person name="Tsuji J.M."/>
            <person name="Shaw N.A."/>
            <person name="Nagashima S."/>
            <person name="Venkiteswaran J.J."/>
            <person name="Schiff S.L."/>
            <person name="Watanabe T."/>
            <person name="Fukui M."/>
            <person name="Hanada S."/>
            <person name="Tank M."/>
            <person name="Neufeld J.D."/>
        </authorList>
    </citation>
    <scope>NUCLEOTIDE SEQUENCE</scope>
    <source>
        <strain evidence="3">L227-S17</strain>
    </source>
</reference>
<evidence type="ECO:0000313" key="4">
    <source>
        <dbReference type="Proteomes" id="UP000521676"/>
    </source>
</evidence>
<reference evidence="2 4" key="1">
    <citation type="submission" date="2020-06" db="EMBL/GenBank/DDBJ databases">
        <title>Anoxygenic phototrophic Chloroflexota member uses a Type I reaction center.</title>
        <authorList>
            <person name="Tsuji J.M."/>
            <person name="Shaw N.A."/>
            <person name="Nagashima S."/>
            <person name="Venkiteswaran J."/>
            <person name="Schiff S.L."/>
            <person name="Hanada S."/>
            <person name="Tank M."/>
            <person name="Neufeld J.D."/>
        </authorList>
    </citation>
    <scope>NUCLEOTIDE SEQUENCE [LARGE SCALE GENOMIC DNA]</scope>
    <source>
        <strain evidence="2">L227-S17</strain>
    </source>
</reference>
<name>A0A8T7M2F7_9CHLR</name>
<evidence type="ECO:0000313" key="3">
    <source>
        <dbReference type="EMBL" id="WJW65808.1"/>
    </source>
</evidence>
<sequence>MPRLKTGENVWDAAIGRMVELYEQGHRIVVSFSGGKDSGVALEICIIAASITNRLPVEVIMRDEEIMFPGTFEYAERIAKRPEVSFHWIYACQPILNVFNREEPFWWVFDPLLDPEQWVRQPPARAYKIPDMSISRMTIPERFPPAPGKKLYAVIGLRVAESRARMYGLFSSGGHITKENEYGVANVRPIYDWSDGDIWKALSDNKWDYNSAYDVMYRLGVPRKNLRIAPPTMNASGVEHLAMAERAFPKWFEKVCKRLPGTRTAAHYGKRVVQPYRQVGETWEQCFKRTCIDTAPQWIKDRAIYASTRIVSTHSVHSTYPLPEVTPCYMCQGNAGSWKKLAEGCYNGDPFHQKVWLLPEVEPEFFRPGTGKWGGKPTW</sequence>
<dbReference type="EMBL" id="JACATZ010000001">
    <property type="protein sequence ID" value="NWJ46440.1"/>
    <property type="molecule type" value="Genomic_DNA"/>
</dbReference>
<organism evidence="2 4">
    <name type="scientific">Candidatus Chlorohelix allophototropha</name>
    <dbReference type="NCBI Taxonomy" id="3003348"/>
    <lineage>
        <taxon>Bacteria</taxon>
        <taxon>Bacillati</taxon>
        <taxon>Chloroflexota</taxon>
        <taxon>Chloroflexia</taxon>
        <taxon>Candidatus Chloroheliales</taxon>
        <taxon>Candidatus Chloroheliaceae</taxon>
        <taxon>Candidatus Chlorohelix</taxon>
    </lineage>
</organism>
<dbReference type="Gene3D" id="3.40.50.620">
    <property type="entry name" value="HUPs"/>
    <property type="match status" value="1"/>
</dbReference>
<dbReference type="Proteomes" id="UP000521676">
    <property type="component" value="Unassembled WGS sequence"/>
</dbReference>
<keyword evidence="5" id="KW-1185">Reference proteome</keyword>
<dbReference type="InterPro" id="IPR002500">
    <property type="entry name" value="PAPS_reduct_dom"/>
</dbReference>
<gene>
    <name evidence="2" type="ORF">HXX08_11225</name>
    <name evidence="3" type="ORF">OZ401_001587</name>
</gene>